<dbReference type="Gene3D" id="3.30.300.20">
    <property type="match status" value="2"/>
</dbReference>
<dbReference type="InterPro" id="IPR058582">
    <property type="entry name" value="KH_NusA_2nd"/>
</dbReference>
<feature type="domain" description="NusA-like second KH" evidence="7">
    <location>
        <begin position="94"/>
        <end position="152"/>
    </location>
</feature>
<keyword evidence="9" id="KW-1185">Reference proteome</keyword>
<name>A0A1S1NLP5_9MYCO</name>
<keyword evidence="1" id="KW-0806">Transcription termination</keyword>
<dbReference type="Pfam" id="PF26594">
    <property type="entry name" value="KH_NusA_2nd"/>
    <property type="match status" value="1"/>
</dbReference>
<keyword evidence="4" id="KW-0805">Transcription regulation</keyword>
<dbReference type="InterPro" id="IPR030842">
    <property type="entry name" value="TF_NusA_bacterial"/>
</dbReference>
<dbReference type="AlphaFoldDB" id="A0A1S1NLP5"/>
<evidence type="ECO:0000256" key="5">
    <source>
        <dbReference type="ARBA" id="ARBA00023163"/>
    </source>
</evidence>
<dbReference type="PANTHER" id="PTHR22648">
    <property type="entry name" value="TRANSCRIPTION TERMINATION FACTOR NUSA"/>
    <property type="match status" value="1"/>
</dbReference>
<comment type="caution">
    <text evidence="8">The sequence shown here is derived from an EMBL/GenBank/DDBJ whole genome shotgun (WGS) entry which is preliminary data.</text>
</comment>
<evidence type="ECO:0000256" key="3">
    <source>
        <dbReference type="ARBA" id="ARBA00022884"/>
    </source>
</evidence>
<dbReference type="InterPro" id="IPR009019">
    <property type="entry name" value="KH_sf_prok-type"/>
</dbReference>
<gene>
    <name evidence="8" type="ORF">BKN37_13565</name>
</gene>
<sequence length="172" mass="18324">MTRSPLTASAGGVVDEVEALFREHIREVAFGVIDIVDAAREPGLLTLVAVTPAMPGIDAAAPACIGKAGRRIRLISDVWGETIGVVEYDPDPIRYVVNAVSAPVLSVTITDRVERKLTVVTDIGTPFAHAIGKCGSRARLASQLTGWRIQVCTPLCDENHCTHPGFVSAEPR</sequence>
<dbReference type="GO" id="GO:0031564">
    <property type="term" value="P:transcription antitermination"/>
    <property type="evidence" value="ECO:0007669"/>
    <property type="project" value="InterPro"/>
</dbReference>
<evidence type="ECO:0000256" key="2">
    <source>
        <dbReference type="ARBA" id="ARBA00022490"/>
    </source>
</evidence>
<dbReference type="InterPro" id="IPR015946">
    <property type="entry name" value="KH_dom-like_a/b"/>
</dbReference>
<accession>A0A1S1NLP5</accession>
<proteinExistence type="predicted"/>
<evidence type="ECO:0000256" key="1">
    <source>
        <dbReference type="ARBA" id="ARBA00022472"/>
    </source>
</evidence>
<dbReference type="EMBL" id="MLQM01000066">
    <property type="protein sequence ID" value="OHV03696.1"/>
    <property type="molecule type" value="Genomic_DNA"/>
</dbReference>
<keyword evidence="5" id="KW-0804">Transcription</keyword>
<evidence type="ECO:0000313" key="9">
    <source>
        <dbReference type="Proteomes" id="UP000179734"/>
    </source>
</evidence>
<evidence type="ECO:0000259" key="7">
    <source>
        <dbReference type="Pfam" id="PF26594"/>
    </source>
</evidence>
<dbReference type="InterPro" id="IPR025249">
    <property type="entry name" value="TF_NusA_KH_1st"/>
</dbReference>
<evidence type="ECO:0000259" key="6">
    <source>
        <dbReference type="Pfam" id="PF13184"/>
    </source>
</evidence>
<dbReference type="GO" id="GO:0003723">
    <property type="term" value="F:RNA binding"/>
    <property type="evidence" value="ECO:0007669"/>
    <property type="project" value="UniProtKB-KW"/>
</dbReference>
<keyword evidence="3" id="KW-0694">RNA-binding</keyword>
<dbReference type="Pfam" id="PF13184">
    <property type="entry name" value="KH_NusA_1st"/>
    <property type="match status" value="1"/>
</dbReference>
<evidence type="ECO:0000313" key="8">
    <source>
        <dbReference type="EMBL" id="OHV03696.1"/>
    </source>
</evidence>
<protein>
    <submittedName>
        <fullName evidence="8">Uncharacterized protein</fullName>
    </submittedName>
</protein>
<reference evidence="8 9" key="1">
    <citation type="submission" date="2016-10" db="EMBL/GenBank/DDBJ databases">
        <title>Genome sequence of Mycobacterium talmonii.</title>
        <authorList>
            <person name="Greninger A.L."/>
            <person name="Elliott B."/>
            <person name="Vasireddy S."/>
            <person name="Vasireddy R."/>
        </authorList>
    </citation>
    <scope>NUCLEOTIDE SEQUENCE [LARGE SCALE GENOMIC DNA]</scope>
    <source>
        <strain evidence="9">NE-TNMC-100812</strain>
    </source>
</reference>
<dbReference type="Proteomes" id="UP000179734">
    <property type="component" value="Unassembled WGS sequence"/>
</dbReference>
<evidence type="ECO:0000256" key="4">
    <source>
        <dbReference type="ARBA" id="ARBA00023015"/>
    </source>
</evidence>
<dbReference type="SUPFAM" id="SSF54814">
    <property type="entry name" value="Prokaryotic type KH domain (KH-domain type II)"/>
    <property type="match status" value="1"/>
</dbReference>
<feature type="domain" description="Transcription factor NusA first KH" evidence="6">
    <location>
        <begin position="15"/>
        <end position="88"/>
    </location>
</feature>
<keyword evidence="2" id="KW-0963">Cytoplasm</keyword>
<dbReference type="GO" id="GO:0006353">
    <property type="term" value="P:DNA-templated transcription termination"/>
    <property type="evidence" value="ECO:0007669"/>
    <property type="project" value="UniProtKB-KW"/>
</dbReference>
<dbReference type="GO" id="GO:0005829">
    <property type="term" value="C:cytosol"/>
    <property type="evidence" value="ECO:0007669"/>
    <property type="project" value="TreeGrafter"/>
</dbReference>
<dbReference type="RefSeq" id="WP_071026630.1">
    <property type="nucleotide sequence ID" value="NZ_MLQM01000066.1"/>
</dbReference>
<dbReference type="PANTHER" id="PTHR22648:SF0">
    <property type="entry name" value="TRANSCRIPTION TERMINATION_ANTITERMINATION PROTEIN NUSA"/>
    <property type="match status" value="1"/>
</dbReference>
<organism evidence="8 9">
    <name type="scientific">Mycobacterium talmoniae</name>
    <dbReference type="NCBI Taxonomy" id="1858794"/>
    <lineage>
        <taxon>Bacteria</taxon>
        <taxon>Bacillati</taxon>
        <taxon>Actinomycetota</taxon>
        <taxon>Actinomycetes</taxon>
        <taxon>Mycobacteriales</taxon>
        <taxon>Mycobacteriaceae</taxon>
        <taxon>Mycobacterium</taxon>
    </lineage>
</organism>